<feature type="non-terminal residue" evidence="4">
    <location>
        <position position="67"/>
    </location>
</feature>
<evidence type="ECO:0000256" key="1">
    <source>
        <dbReference type="ARBA" id="ARBA00006806"/>
    </source>
</evidence>
<evidence type="ECO:0000256" key="3">
    <source>
        <dbReference type="RuleBase" id="RU364030"/>
    </source>
</evidence>
<sequence length="67" mass="8108">RLLKEVNYYQKEVQENEVKLQQMKDDNRDPYDVKKFAEVLDESYMMVPDSEARLAQAVHELRDFLEE</sequence>
<comment type="subunit">
    <text evidence="3">Supercomplex made of cofactors A to E. Cofactors A and D function by capturing and stabilizing tubulin in a quasi-native conformation. Cofactor E binds to the cofactor D-tubulin complex; interaction with cofactor C then causes the release of tubulin polypeptides that are committed to the native state.</text>
</comment>
<dbReference type="InterPro" id="IPR036126">
    <property type="entry name" value="TBCA_sf"/>
</dbReference>
<keyword evidence="3" id="KW-0493">Microtubule</keyword>
<evidence type="ECO:0000313" key="4">
    <source>
        <dbReference type="EMBL" id="CAG9286764.1"/>
    </source>
</evidence>
<dbReference type="GO" id="GO:0007021">
    <property type="term" value="P:tubulin complex assembly"/>
    <property type="evidence" value="ECO:0007669"/>
    <property type="project" value="UniProtKB-UniRule"/>
</dbReference>
<gene>
    <name evidence="4" type="ORF">PTTT1_LOCUS33379</name>
</gene>
<organism evidence="4">
    <name type="scientific">Phaeodactylum tricornutum</name>
    <name type="common">Diatom</name>
    <dbReference type="NCBI Taxonomy" id="2850"/>
    <lineage>
        <taxon>Eukaryota</taxon>
        <taxon>Sar</taxon>
        <taxon>Stramenopiles</taxon>
        <taxon>Ochrophyta</taxon>
        <taxon>Bacillariophyta</taxon>
        <taxon>Bacillariophyceae</taxon>
        <taxon>Bacillariophycidae</taxon>
        <taxon>Naviculales</taxon>
        <taxon>Phaeodactylaceae</taxon>
        <taxon>Phaeodactylum</taxon>
    </lineage>
</organism>
<dbReference type="Proteomes" id="UP000836788">
    <property type="component" value="Chromosome 23"/>
</dbReference>
<dbReference type="InterPro" id="IPR004226">
    <property type="entry name" value="TBCA"/>
</dbReference>
<dbReference type="PANTHER" id="PTHR21500">
    <property type="entry name" value="TUBULIN-SPECIFIC CHAPERONE A"/>
    <property type="match status" value="1"/>
</dbReference>
<keyword evidence="3" id="KW-0963">Cytoplasm</keyword>
<dbReference type="Gene3D" id="1.20.58.90">
    <property type="match status" value="1"/>
</dbReference>
<evidence type="ECO:0000256" key="2">
    <source>
        <dbReference type="ARBA" id="ARBA00023186"/>
    </source>
</evidence>
<keyword evidence="3" id="KW-0206">Cytoskeleton</keyword>
<comment type="subcellular location">
    <subcellularLocation>
        <location evidence="3">Cytoplasm</location>
        <location evidence="3">Cytoskeleton</location>
    </subcellularLocation>
</comment>
<dbReference type="SUPFAM" id="SSF46988">
    <property type="entry name" value="Tubulin chaperone cofactor A"/>
    <property type="match status" value="1"/>
</dbReference>
<dbReference type="EMBL" id="OU594964">
    <property type="protein sequence ID" value="CAG9286764.1"/>
    <property type="molecule type" value="Genomic_DNA"/>
</dbReference>
<comment type="similarity">
    <text evidence="1 3">Belongs to the TBCA family.</text>
</comment>
<reference evidence="4" key="1">
    <citation type="submission" date="2022-02" db="EMBL/GenBank/DDBJ databases">
        <authorList>
            <person name="Giguere J D."/>
        </authorList>
    </citation>
    <scope>NUCLEOTIDE SEQUENCE</scope>
    <source>
        <strain evidence="4">CCAP 1055/1</strain>
    </source>
</reference>
<dbReference type="GO" id="GO:0005874">
    <property type="term" value="C:microtubule"/>
    <property type="evidence" value="ECO:0007669"/>
    <property type="project" value="UniProtKB-KW"/>
</dbReference>
<dbReference type="GO" id="GO:0007023">
    <property type="term" value="P:post-chaperonin tubulin folding pathway"/>
    <property type="evidence" value="ECO:0007669"/>
    <property type="project" value="UniProtKB-UniRule"/>
</dbReference>
<dbReference type="AlphaFoldDB" id="A0A8J9X6S7"/>
<name>A0A8J9X6S7_PHATR</name>
<dbReference type="GO" id="GO:0048487">
    <property type="term" value="F:beta-tubulin binding"/>
    <property type="evidence" value="ECO:0007669"/>
    <property type="project" value="InterPro"/>
</dbReference>
<accession>A0A8J9X6S7</accession>
<dbReference type="Pfam" id="PF02970">
    <property type="entry name" value="TBCA"/>
    <property type="match status" value="1"/>
</dbReference>
<protein>
    <recommendedName>
        <fullName evidence="3">Tubulin-specific chaperone A</fullName>
    </recommendedName>
</protein>
<dbReference type="GO" id="GO:0005829">
    <property type="term" value="C:cytosol"/>
    <property type="evidence" value="ECO:0007669"/>
    <property type="project" value="TreeGrafter"/>
</dbReference>
<keyword evidence="2 3" id="KW-0143">Chaperone</keyword>
<proteinExistence type="inferred from homology"/>
<dbReference type="PANTHER" id="PTHR21500:SF0">
    <property type="entry name" value="TUBULIN-SPECIFIC CHAPERONE A"/>
    <property type="match status" value="1"/>
</dbReference>
<feature type="non-terminal residue" evidence="4">
    <location>
        <position position="1"/>
    </location>
</feature>